<evidence type="ECO:0000256" key="1">
    <source>
        <dbReference type="ARBA" id="ARBA00022475"/>
    </source>
</evidence>
<evidence type="ECO:0000256" key="4">
    <source>
        <dbReference type="ARBA" id="ARBA00022989"/>
    </source>
</evidence>
<keyword evidence="7" id="KW-1185">Reference proteome</keyword>
<protein>
    <recommendedName>
        <fullName evidence="8">Lipopolysaccharide export system protein LptC</fullName>
    </recommendedName>
</protein>
<keyword evidence="2" id="KW-0997">Cell inner membrane</keyword>
<gene>
    <name evidence="6" type="ORF">Thi970DRAFT_02468</name>
</gene>
<reference evidence="7" key="1">
    <citation type="submission" date="2011-06" db="EMBL/GenBank/DDBJ databases">
        <authorList>
            <consortium name="US DOE Joint Genome Institute (JGI-PGF)"/>
            <person name="Lucas S."/>
            <person name="Han J."/>
            <person name="Lapidus A."/>
            <person name="Cheng J.-F."/>
            <person name="Goodwin L."/>
            <person name="Pitluck S."/>
            <person name="Peters L."/>
            <person name="Land M.L."/>
            <person name="Hauser L."/>
            <person name="Vogl K."/>
            <person name="Liu Z."/>
            <person name="Overmann J."/>
            <person name="Frigaard N.-U."/>
            <person name="Bryant D.A."/>
            <person name="Woyke T.J."/>
        </authorList>
    </citation>
    <scope>NUCLEOTIDE SEQUENCE [LARGE SCALE GENOMIC DNA]</scope>
    <source>
        <strain evidence="7">970</strain>
    </source>
</reference>
<evidence type="ECO:0000256" key="5">
    <source>
        <dbReference type="ARBA" id="ARBA00023136"/>
    </source>
</evidence>
<evidence type="ECO:0000313" key="7">
    <source>
        <dbReference type="Proteomes" id="UP000002964"/>
    </source>
</evidence>
<sequence length="204" mass="23213">MFAQPRQLLLAAVFVLLGLLGLWFAQPSQQPASPAGLQDGRRPDYVVDGVRALELDIHGQPARRLRAEQLRHYPDDDSNELDQPRLRLYDDQAPPWHIRSERGWISAGNERIVLSGEVRARRAAASDQEAIAFATSWIEVFPDDERAETDRFIELDRGADRMTAIDGMRFWYSEPMRGEFVGRVRSRLVTSETPAPPPADQRHD</sequence>
<evidence type="ECO:0000256" key="2">
    <source>
        <dbReference type="ARBA" id="ARBA00022519"/>
    </source>
</evidence>
<dbReference type="InterPro" id="IPR052363">
    <property type="entry name" value="LPS_export_LptC"/>
</dbReference>
<dbReference type="InterPro" id="IPR026265">
    <property type="entry name" value="LptC"/>
</dbReference>
<keyword evidence="4" id="KW-1133">Transmembrane helix</keyword>
<accession>H8YZT9</accession>
<dbReference type="HOGENOM" id="CLU_100563_1_0_6"/>
<keyword evidence="5" id="KW-0472">Membrane</keyword>
<dbReference type="Pfam" id="PF06835">
    <property type="entry name" value="LptC"/>
    <property type="match status" value="1"/>
</dbReference>
<evidence type="ECO:0000256" key="3">
    <source>
        <dbReference type="ARBA" id="ARBA00022692"/>
    </source>
</evidence>
<dbReference type="GO" id="GO:0017089">
    <property type="term" value="F:glycolipid transfer activity"/>
    <property type="evidence" value="ECO:0007669"/>
    <property type="project" value="TreeGrafter"/>
</dbReference>
<reference evidence="6 7" key="2">
    <citation type="submission" date="2011-11" db="EMBL/GenBank/DDBJ databases">
        <authorList>
            <consortium name="US DOE Joint Genome Institute"/>
            <person name="Lucas S."/>
            <person name="Han J."/>
            <person name="Lapidus A."/>
            <person name="Cheng J.-F."/>
            <person name="Goodwin L."/>
            <person name="Pitluck S."/>
            <person name="Peters L."/>
            <person name="Ovchinnikova G."/>
            <person name="Zhang X."/>
            <person name="Detter J.C."/>
            <person name="Han C."/>
            <person name="Tapia R."/>
            <person name="Land M."/>
            <person name="Hauser L."/>
            <person name="Kyrpides N."/>
            <person name="Ivanova N."/>
            <person name="Pagani I."/>
            <person name="Vogl K."/>
            <person name="Liu Z."/>
            <person name="Overmann J."/>
            <person name="Frigaard N.-U."/>
            <person name="Bryant D."/>
            <person name="Woyke T."/>
        </authorList>
    </citation>
    <scope>NUCLEOTIDE SEQUENCE [LARGE SCALE GENOMIC DNA]</scope>
    <source>
        <strain evidence="6 7">970</strain>
    </source>
</reference>
<dbReference type="PANTHER" id="PTHR37481:SF1">
    <property type="entry name" value="LIPOPOLYSACCHARIDE EXPORT SYSTEM PROTEIN LPTC"/>
    <property type="match status" value="1"/>
</dbReference>
<dbReference type="GO" id="GO:0030288">
    <property type="term" value="C:outer membrane-bounded periplasmic space"/>
    <property type="evidence" value="ECO:0007669"/>
    <property type="project" value="TreeGrafter"/>
</dbReference>
<dbReference type="EMBL" id="JH603169">
    <property type="protein sequence ID" value="EIC22216.1"/>
    <property type="molecule type" value="Genomic_DNA"/>
</dbReference>
<dbReference type="AlphaFoldDB" id="H8YZT9"/>
<dbReference type="GO" id="GO:0015221">
    <property type="term" value="F:lipopolysaccharide transmembrane transporter activity"/>
    <property type="evidence" value="ECO:0007669"/>
    <property type="project" value="InterPro"/>
</dbReference>
<dbReference type="OrthoDB" id="5973594at2"/>
<dbReference type="Proteomes" id="UP000002964">
    <property type="component" value="Unassembled WGS sequence"/>
</dbReference>
<evidence type="ECO:0000313" key="6">
    <source>
        <dbReference type="EMBL" id="EIC22216.1"/>
    </source>
</evidence>
<evidence type="ECO:0008006" key="8">
    <source>
        <dbReference type="Google" id="ProtNLM"/>
    </source>
</evidence>
<dbReference type="eggNOG" id="COG3117">
    <property type="taxonomic scope" value="Bacteria"/>
</dbReference>
<dbReference type="STRING" id="631362.Thi970DRAFT_02468"/>
<keyword evidence="3" id="KW-0812">Transmembrane</keyword>
<proteinExistence type="predicted"/>
<dbReference type="PANTHER" id="PTHR37481">
    <property type="entry name" value="LIPOPOLYSACCHARIDE EXPORT SYSTEM PROTEIN LPTC"/>
    <property type="match status" value="1"/>
</dbReference>
<dbReference type="RefSeq" id="WP_009148855.1">
    <property type="nucleotide sequence ID" value="NZ_CP121471.1"/>
</dbReference>
<dbReference type="InterPro" id="IPR010664">
    <property type="entry name" value="LipoPS_assembly_LptC-rel"/>
</dbReference>
<organism evidence="6 7">
    <name type="scientific">Thiorhodovibrio frisius</name>
    <dbReference type="NCBI Taxonomy" id="631362"/>
    <lineage>
        <taxon>Bacteria</taxon>
        <taxon>Pseudomonadati</taxon>
        <taxon>Pseudomonadota</taxon>
        <taxon>Gammaproteobacteria</taxon>
        <taxon>Chromatiales</taxon>
        <taxon>Chromatiaceae</taxon>
        <taxon>Thiorhodovibrio</taxon>
    </lineage>
</organism>
<keyword evidence="1" id="KW-1003">Cell membrane</keyword>
<name>H8YZT9_9GAMM</name>
<dbReference type="Gene3D" id="2.60.450.10">
    <property type="entry name" value="Lipopolysaccharide (LPS) transport protein A like domain"/>
    <property type="match status" value="1"/>
</dbReference>
<dbReference type="GO" id="GO:0005886">
    <property type="term" value="C:plasma membrane"/>
    <property type="evidence" value="ECO:0007669"/>
    <property type="project" value="InterPro"/>
</dbReference>
<dbReference type="NCBIfam" id="TIGR04409">
    <property type="entry name" value="LptC_YrbK"/>
    <property type="match status" value="1"/>
</dbReference>